<dbReference type="GeneID" id="19162812"/>
<feature type="region of interest" description="Disordered" evidence="1">
    <location>
        <begin position="229"/>
        <end position="265"/>
    </location>
</feature>
<proteinExistence type="predicted"/>
<dbReference type="OrthoDB" id="10573572at2759"/>
<feature type="region of interest" description="Disordered" evidence="1">
    <location>
        <begin position="25"/>
        <end position="111"/>
    </location>
</feature>
<evidence type="ECO:0000313" key="3">
    <source>
        <dbReference type="Proteomes" id="UP000019484"/>
    </source>
</evidence>
<gene>
    <name evidence="2" type="ORF">A1O1_07957</name>
</gene>
<organism evidence="2 3">
    <name type="scientific">Capronia coronata CBS 617.96</name>
    <dbReference type="NCBI Taxonomy" id="1182541"/>
    <lineage>
        <taxon>Eukaryota</taxon>
        <taxon>Fungi</taxon>
        <taxon>Dikarya</taxon>
        <taxon>Ascomycota</taxon>
        <taxon>Pezizomycotina</taxon>
        <taxon>Eurotiomycetes</taxon>
        <taxon>Chaetothyriomycetidae</taxon>
        <taxon>Chaetothyriales</taxon>
        <taxon>Herpotrichiellaceae</taxon>
        <taxon>Capronia</taxon>
    </lineage>
</organism>
<feature type="compositionally biased region" description="Polar residues" evidence="1">
    <location>
        <begin position="25"/>
        <end position="82"/>
    </location>
</feature>
<comment type="caution">
    <text evidence="2">The sequence shown here is derived from an EMBL/GenBank/DDBJ whole genome shotgun (WGS) entry which is preliminary data.</text>
</comment>
<dbReference type="AlphaFoldDB" id="W9XMZ9"/>
<dbReference type="EMBL" id="AMWN01000007">
    <property type="protein sequence ID" value="EXJ81892.1"/>
    <property type="molecule type" value="Genomic_DNA"/>
</dbReference>
<dbReference type="Proteomes" id="UP000019484">
    <property type="component" value="Unassembled WGS sequence"/>
</dbReference>
<dbReference type="HOGENOM" id="CLU_1049719_0_0_1"/>
<keyword evidence="3" id="KW-1185">Reference proteome</keyword>
<evidence type="ECO:0000256" key="1">
    <source>
        <dbReference type="SAM" id="MobiDB-lite"/>
    </source>
</evidence>
<feature type="compositionally biased region" description="Low complexity" evidence="1">
    <location>
        <begin position="252"/>
        <end position="265"/>
    </location>
</feature>
<protein>
    <submittedName>
        <fullName evidence="2">Uncharacterized protein</fullName>
    </submittedName>
</protein>
<sequence length="265" mass="29052">MPAPQLQHIAQELVYLVDGIAHFPPNTNRTHGDSSNNTVQNIPASPAQEGSPTDGSITSDFHGSRTNTATDPPNNHADTGSVDSDPPEQVGSSPPSPKIPSPAPPAMVNDTIDIPSRRDVTSAELCASLGMTAQDFEEFRTITRQTHRRFRRTSFSTITTPSSRIIADATIDWDKIPPHLQQAMTDDVIRRCGRRSLFPAIWTMEVIEHAVGHRLSILRRQWQSTWDSRFDVETRPSASTGQGQGPGENGDQSQSQSQSQSPRNL</sequence>
<dbReference type="RefSeq" id="XP_007727013.1">
    <property type="nucleotide sequence ID" value="XM_007728823.1"/>
</dbReference>
<accession>W9XMZ9</accession>
<evidence type="ECO:0000313" key="2">
    <source>
        <dbReference type="EMBL" id="EXJ81892.1"/>
    </source>
</evidence>
<feature type="compositionally biased region" description="Pro residues" evidence="1">
    <location>
        <begin position="94"/>
        <end position="105"/>
    </location>
</feature>
<name>W9XMZ9_9EURO</name>
<reference evidence="2 3" key="1">
    <citation type="submission" date="2013-03" db="EMBL/GenBank/DDBJ databases">
        <title>The Genome Sequence of Capronia coronata CBS 617.96.</title>
        <authorList>
            <consortium name="The Broad Institute Genomics Platform"/>
            <person name="Cuomo C."/>
            <person name="de Hoog S."/>
            <person name="Gorbushina A."/>
            <person name="Walker B."/>
            <person name="Young S.K."/>
            <person name="Zeng Q."/>
            <person name="Gargeya S."/>
            <person name="Fitzgerald M."/>
            <person name="Haas B."/>
            <person name="Abouelleil A."/>
            <person name="Allen A.W."/>
            <person name="Alvarado L."/>
            <person name="Arachchi H.M."/>
            <person name="Berlin A.M."/>
            <person name="Chapman S.B."/>
            <person name="Gainer-Dewar J."/>
            <person name="Goldberg J."/>
            <person name="Griggs A."/>
            <person name="Gujja S."/>
            <person name="Hansen M."/>
            <person name="Howarth C."/>
            <person name="Imamovic A."/>
            <person name="Ireland A."/>
            <person name="Larimer J."/>
            <person name="McCowan C."/>
            <person name="Murphy C."/>
            <person name="Pearson M."/>
            <person name="Poon T.W."/>
            <person name="Priest M."/>
            <person name="Roberts A."/>
            <person name="Saif S."/>
            <person name="Shea T."/>
            <person name="Sisk P."/>
            <person name="Sykes S."/>
            <person name="Wortman J."/>
            <person name="Nusbaum C."/>
            <person name="Birren B."/>
        </authorList>
    </citation>
    <scope>NUCLEOTIDE SEQUENCE [LARGE SCALE GENOMIC DNA]</scope>
    <source>
        <strain evidence="2 3">CBS 617.96</strain>
    </source>
</reference>